<dbReference type="InterPro" id="IPR022907">
    <property type="entry name" value="VapC_family"/>
</dbReference>
<proteinExistence type="inferred from homology"/>
<feature type="domain" description="PIN" evidence="9">
    <location>
        <begin position="3"/>
        <end position="130"/>
    </location>
</feature>
<protein>
    <recommendedName>
        <fullName evidence="8">Ribonuclease VapC</fullName>
        <shortName evidence="8">RNase VapC</shortName>
        <ecNumber evidence="8">3.1.-.-</ecNumber>
    </recommendedName>
    <alternativeName>
        <fullName evidence="8">Toxin VapC</fullName>
    </alternativeName>
</protein>
<evidence type="ECO:0000256" key="7">
    <source>
        <dbReference type="ARBA" id="ARBA00038093"/>
    </source>
</evidence>
<dbReference type="PANTHER" id="PTHR33653">
    <property type="entry name" value="RIBONUCLEASE VAPC2"/>
    <property type="match status" value="1"/>
</dbReference>
<gene>
    <name evidence="8" type="primary">vapC</name>
    <name evidence="10" type="ORF">J1C47_12090</name>
</gene>
<comment type="function">
    <text evidence="8">Toxic component of a toxin-antitoxin (TA) system. An RNase.</text>
</comment>
<evidence type="ECO:0000313" key="10">
    <source>
        <dbReference type="EMBL" id="MBO0904384.1"/>
    </source>
</evidence>
<keyword evidence="4 8" id="KW-0479">Metal-binding</keyword>
<evidence type="ECO:0000256" key="3">
    <source>
        <dbReference type="ARBA" id="ARBA00022722"/>
    </source>
</evidence>
<feature type="binding site" evidence="8">
    <location>
        <position position="103"/>
    </location>
    <ligand>
        <name>Mg(2+)</name>
        <dbReference type="ChEBI" id="CHEBI:18420"/>
    </ligand>
</feature>
<dbReference type="InterPro" id="IPR002716">
    <property type="entry name" value="PIN_dom"/>
</dbReference>
<comment type="cofactor">
    <cofactor evidence="1 8">
        <name>Mg(2+)</name>
        <dbReference type="ChEBI" id="CHEBI:18420"/>
    </cofactor>
</comment>
<dbReference type="SUPFAM" id="SSF88723">
    <property type="entry name" value="PIN domain-like"/>
    <property type="match status" value="1"/>
</dbReference>
<keyword evidence="6 8" id="KW-0460">Magnesium</keyword>
<comment type="caution">
    <text evidence="10">The sequence shown here is derived from an EMBL/GenBank/DDBJ whole genome shotgun (WGS) entry which is preliminary data.</text>
</comment>
<dbReference type="EC" id="3.1.-.-" evidence="8"/>
<evidence type="ECO:0000256" key="6">
    <source>
        <dbReference type="ARBA" id="ARBA00022842"/>
    </source>
</evidence>
<keyword evidence="11" id="KW-1185">Reference proteome</keyword>
<keyword evidence="2 8" id="KW-1277">Toxin-antitoxin system</keyword>
<dbReference type="HAMAP" id="MF_00265">
    <property type="entry name" value="VapC_Nob1"/>
    <property type="match status" value="1"/>
</dbReference>
<keyword evidence="8" id="KW-0800">Toxin</keyword>
<dbReference type="Gene3D" id="3.40.50.1010">
    <property type="entry name" value="5'-nuclease"/>
    <property type="match status" value="1"/>
</dbReference>
<keyword evidence="5 8" id="KW-0378">Hydrolase</keyword>
<keyword evidence="3 8" id="KW-0540">Nuclease</keyword>
<evidence type="ECO:0000259" key="9">
    <source>
        <dbReference type="Pfam" id="PF01850"/>
    </source>
</evidence>
<accession>A0ABS3J3Y0</accession>
<dbReference type="PANTHER" id="PTHR33653:SF1">
    <property type="entry name" value="RIBONUCLEASE VAPC2"/>
    <property type="match status" value="1"/>
</dbReference>
<dbReference type="InterPro" id="IPR050556">
    <property type="entry name" value="Type_II_TA_system_RNase"/>
</dbReference>
<dbReference type="EMBL" id="JAFMPY010000010">
    <property type="protein sequence ID" value="MBO0904384.1"/>
    <property type="molecule type" value="Genomic_DNA"/>
</dbReference>
<organism evidence="10 11">
    <name type="scientific">Jiella sonneratiae</name>
    <dbReference type="NCBI Taxonomy" id="2816856"/>
    <lineage>
        <taxon>Bacteria</taxon>
        <taxon>Pseudomonadati</taxon>
        <taxon>Pseudomonadota</taxon>
        <taxon>Alphaproteobacteria</taxon>
        <taxon>Hyphomicrobiales</taxon>
        <taxon>Aurantimonadaceae</taxon>
        <taxon>Jiella</taxon>
    </lineage>
</organism>
<evidence type="ECO:0000256" key="1">
    <source>
        <dbReference type="ARBA" id="ARBA00001946"/>
    </source>
</evidence>
<evidence type="ECO:0000256" key="2">
    <source>
        <dbReference type="ARBA" id="ARBA00022649"/>
    </source>
</evidence>
<reference evidence="10 11" key="1">
    <citation type="submission" date="2021-03" db="EMBL/GenBank/DDBJ databases">
        <title>Whole genome sequence of Jiella sp. MQZ13P-4.</title>
        <authorList>
            <person name="Tuo L."/>
        </authorList>
    </citation>
    <scope>NUCLEOTIDE SEQUENCE [LARGE SCALE GENOMIC DNA]</scope>
    <source>
        <strain evidence="10 11">MQZ13P-4</strain>
    </source>
</reference>
<comment type="similarity">
    <text evidence="7 8">Belongs to the PINc/VapC protein family.</text>
</comment>
<feature type="binding site" evidence="8">
    <location>
        <position position="6"/>
    </location>
    <ligand>
        <name>Mg(2+)</name>
        <dbReference type="ChEBI" id="CHEBI:18420"/>
    </ligand>
</feature>
<dbReference type="Proteomes" id="UP000664288">
    <property type="component" value="Unassembled WGS sequence"/>
</dbReference>
<dbReference type="Pfam" id="PF01850">
    <property type="entry name" value="PIN"/>
    <property type="match status" value="1"/>
</dbReference>
<sequence>MVYLFDTNVISALRNPAKIDEGVAASLQALPLETAYVSAITLMELEIGVLGMERRDPRQGASLRRWLLSFRAEIKADRIIAVSEGIGVTCAAIQVPNRRPLADALIAATALVHGLTLVTRNVKDFRKIDGLRLLDPWA</sequence>
<evidence type="ECO:0000256" key="8">
    <source>
        <dbReference type="HAMAP-Rule" id="MF_00265"/>
    </source>
</evidence>
<evidence type="ECO:0000256" key="4">
    <source>
        <dbReference type="ARBA" id="ARBA00022723"/>
    </source>
</evidence>
<evidence type="ECO:0000313" key="11">
    <source>
        <dbReference type="Proteomes" id="UP000664288"/>
    </source>
</evidence>
<evidence type="ECO:0000256" key="5">
    <source>
        <dbReference type="ARBA" id="ARBA00022801"/>
    </source>
</evidence>
<dbReference type="CDD" id="cd18746">
    <property type="entry name" value="PIN_VapC4-5_FitB-like"/>
    <property type="match status" value="1"/>
</dbReference>
<name>A0ABS3J3Y0_9HYPH</name>
<dbReference type="InterPro" id="IPR029060">
    <property type="entry name" value="PIN-like_dom_sf"/>
</dbReference>